<organism evidence="2 3">
    <name type="scientific">Favolaschia claudopus</name>
    <dbReference type="NCBI Taxonomy" id="2862362"/>
    <lineage>
        <taxon>Eukaryota</taxon>
        <taxon>Fungi</taxon>
        <taxon>Dikarya</taxon>
        <taxon>Basidiomycota</taxon>
        <taxon>Agaricomycotina</taxon>
        <taxon>Agaricomycetes</taxon>
        <taxon>Agaricomycetidae</taxon>
        <taxon>Agaricales</taxon>
        <taxon>Marasmiineae</taxon>
        <taxon>Mycenaceae</taxon>
        <taxon>Favolaschia</taxon>
    </lineage>
</organism>
<protein>
    <recommendedName>
        <fullName evidence="1">DUF6570 domain-containing protein</fullName>
    </recommendedName>
</protein>
<evidence type="ECO:0000313" key="2">
    <source>
        <dbReference type="EMBL" id="KAK7027675.1"/>
    </source>
</evidence>
<evidence type="ECO:0000259" key="1">
    <source>
        <dbReference type="Pfam" id="PF20209"/>
    </source>
</evidence>
<comment type="caution">
    <text evidence="2">The sequence shown here is derived from an EMBL/GenBank/DDBJ whole genome shotgun (WGS) entry which is preliminary data.</text>
</comment>
<dbReference type="EMBL" id="JAWWNJ010000029">
    <property type="protein sequence ID" value="KAK7027675.1"/>
    <property type="molecule type" value="Genomic_DNA"/>
</dbReference>
<evidence type="ECO:0000313" key="3">
    <source>
        <dbReference type="Proteomes" id="UP001362999"/>
    </source>
</evidence>
<keyword evidence="3" id="KW-1185">Reference proteome</keyword>
<feature type="domain" description="DUF6570" evidence="1">
    <location>
        <begin position="13"/>
        <end position="159"/>
    </location>
</feature>
<reference evidence="2 3" key="1">
    <citation type="journal article" date="2024" name="J Genomics">
        <title>Draft genome sequencing and assembly of Favolaschia claudopus CIRM-BRFM 2984 isolated from oak limbs.</title>
        <authorList>
            <person name="Navarro D."/>
            <person name="Drula E."/>
            <person name="Chaduli D."/>
            <person name="Cazenave R."/>
            <person name="Ahrendt S."/>
            <person name="Wang J."/>
            <person name="Lipzen A."/>
            <person name="Daum C."/>
            <person name="Barry K."/>
            <person name="Grigoriev I.V."/>
            <person name="Favel A."/>
            <person name="Rosso M.N."/>
            <person name="Martin F."/>
        </authorList>
    </citation>
    <scope>NUCLEOTIDE SEQUENCE [LARGE SCALE GENOMIC DNA]</scope>
    <source>
        <strain evidence="2 3">CIRM-BRFM 2984</strain>
    </source>
</reference>
<sequence>MCKTCRSALKKNVQPLDSLANFQYYARAELPRDVRSAFEQASLYDLQLVSRSRCSRITHLISTDKRRAVSQGYVQGNVAIFPQDVATVRELLPPPADDIKEAMCALFIGPKTAPTRENIKTLNPVLVSKTRVETMLKFVLENNTYYQNAGVSFSQENLDSLFPENVDAAVPIAIEICCLDENAGSTDTSYADRGDQNVASAKLDVMPDDGTLVLEAVGFTVGENTPKDHRGMKAAAVAWCLDKKNFIKMQTGSTFISDRDPGLLTFAFPGLDPWGIGGFHEPPAASPEAWPATILVPYLPWRGCHGGVLGCFW</sequence>
<proteinExistence type="predicted"/>
<name>A0AAW0BMT1_9AGAR</name>
<dbReference type="AlphaFoldDB" id="A0AAW0BMT1"/>
<dbReference type="Proteomes" id="UP001362999">
    <property type="component" value="Unassembled WGS sequence"/>
</dbReference>
<dbReference type="InterPro" id="IPR046700">
    <property type="entry name" value="DUF6570"/>
</dbReference>
<gene>
    <name evidence="2" type="ORF">R3P38DRAFT_3315269</name>
</gene>
<accession>A0AAW0BMT1</accession>
<dbReference type="Pfam" id="PF20209">
    <property type="entry name" value="DUF6570"/>
    <property type="match status" value="1"/>
</dbReference>